<organism evidence="7 8">
    <name type="scientific">Isachenkonia alkalipeptolytica</name>
    <dbReference type="NCBI Taxonomy" id="2565777"/>
    <lineage>
        <taxon>Bacteria</taxon>
        <taxon>Bacillati</taxon>
        <taxon>Bacillota</taxon>
        <taxon>Clostridia</taxon>
        <taxon>Eubacteriales</taxon>
        <taxon>Clostridiaceae</taxon>
        <taxon>Isachenkonia</taxon>
    </lineage>
</organism>
<evidence type="ECO:0000256" key="2">
    <source>
        <dbReference type="ARBA" id="ARBA00011974"/>
    </source>
</evidence>
<evidence type="ECO:0000259" key="6">
    <source>
        <dbReference type="Pfam" id="PF01048"/>
    </source>
</evidence>
<comment type="caution">
    <text evidence="7">The sequence shown here is derived from an EMBL/GenBank/DDBJ whole genome shotgun (WGS) entry which is preliminary data.</text>
</comment>
<dbReference type="GO" id="GO:0008782">
    <property type="term" value="F:adenosylhomocysteine nucleosidase activity"/>
    <property type="evidence" value="ECO:0007669"/>
    <property type="project" value="UniProtKB-EC"/>
</dbReference>
<evidence type="ECO:0000256" key="1">
    <source>
        <dbReference type="ARBA" id="ARBA00004945"/>
    </source>
</evidence>
<evidence type="ECO:0000313" key="7">
    <source>
        <dbReference type="EMBL" id="NBG88652.1"/>
    </source>
</evidence>
<dbReference type="PANTHER" id="PTHR46832:SF1">
    <property type="entry name" value="5'-METHYLTHIOADENOSINE_S-ADENOSYLHOMOCYSTEINE NUCLEOSIDASE"/>
    <property type="match status" value="1"/>
</dbReference>
<dbReference type="Proteomes" id="UP000449710">
    <property type="component" value="Unassembled WGS sequence"/>
</dbReference>
<dbReference type="EMBL" id="SUMG01000010">
    <property type="protein sequence ID" value="NBG88652.1"/>
    <property type="molecule type" value="Genomic_DNA"/>
</dbReference>
<keyword evidence="8" id="KW-1185">Reference proteome</keyword>
<keyword evidence="7" id="KW-0326">Glycosidase</keyword>
<dbReference type="GO" id="GO:0005829">
    <property type="term" value="C:cytosol"/>
    <property type="evidence" value="ECO:0007669"/>
    <property type="project" value="TreeGrafter"/>
</dbReference>
<reference evidence="7 8" key="1">
    <citation type="submission" date="2019-04" db="EMBL/GenBank/DDBJ databases">
        <title>Isachenkonia alkalipeptolytica gen. nov. sp. nov. a new anaerobic, alkiliphilic organothrophic bacterium capable to reduce synthesized ferrihydrite isolated from a soda lake.</title>
        <authorList>
            <person name="Toshchakov S.V."/>
            <person name="Zavarzina D.G."/>
            <person name="Zhilina T.N."/>
            <person name="Kostrikina N.A."/>
            <person name="Kublanov I.V."/>
        </authorList>
    </citation>
    <scope>NUCLEOTIDE SEQUENCE [LARGE SCALE GENOMIC DNA]</scope>
    <source>
        <strain evidence="7 8">Z-1701</strain>
    </source>
</reference>
<comment type="pathway">
    <text evidence="1">Amino-acid biosynthesis; L-methionine biosynthesis via salvage pathway; S-methyl-5-thio-alpha-D-ribose 1-phosphate from S-methyl-5'-thioadenosine (hydrolase route): step 1/2.</text>
</comment>
<dbReference type="NCBIfam" id="NF004079">
    <property type="entry name" value="PRK05584.1"/>
    <property type="match status" value="1"/>
</dbReference>
<dbReference type="CDD" id="cd09008">
    <property type="entry name" value="MTAN"/>
    <property type="match status" value="1"/>
</dbReference>
<dbReference type="NCBIfam" id="TIGR01704">
    <property type="entry name" value="MTA_SAH-Nsdase"/>
    <property type="match status" value="1"/>
</dbReference>
<dbReference type="InterPro" id="IPR010049">
    <property type="entry name" value="MTA_SAH_Nsdase"/>
</dbReference>
<dbReference type="Gene3D" id="3.40.50.1580">
    <property type="entry name" value="Nucleoside phosphorylase domain"/>
    <property type="match status" value="1"/>
</dbReference>
<dbReference type="InterPro" id="IPR035994">
    <property type="entry name" value="Nucleoside_phosphorylase_sf"/>
</dbReference>
<dbReference type="GO" id="GO:0019284">
    <property type="term" value="P:L-methionine salvage from S-adenosylmethionine"/>
    <property type="evidence" value="ECO:0007669"/>
    <property type="project" value="TreeGrafter"/>
</dbReference>
<dbReference type="EC" id="3.2.2.9" evidence="2"/>
<dbReference type="GO" id="GO:0008930">
    <property type="term" value="F:methylthioadenosine nucleosidase activity"/>
    <property type="evidence" value="ECO:0007669"/>
    <property type="project" value="InterPro"/>
</dbReference>
<dbReference type="InterPro" id="IPR000845">
    <property type="entry name" value="Nucleoside_phosphorylase_d"/>
</dbReference>
<protein>
    <recommendedName>
        <fullName evidence="2">adenosylhomocysteine nucleosidase</fullName>
        <ecNumber evidence="2">3.2.2.9</ecNumber>
    </recommendedName>
</protein>
<dbReference type="RefSeq" id="WP_160721479.1">
    <property type="nucleotide sequence ID" value="NZ_SUMG01000010.1"/>
</dbReference>
<feature type="domain" description="Nucleoside phosphorylase" evidence="6">
    <location>
        <begin position="3"/>
        <end position="223"/>
    </location>
</feature>
<gene>
    <name evidence="7" type="ORF">ISALK_09070</name>
</gene>
<proteinExistence type="predicted"/>
<dbReference type="GO" id="GO:0009164">
    <property type="term" value="P:nucleoside catabolic process"/>
    <property type="evidence" value="ECO:0007669"/>
    <property type="project" value="InterPro"/>
</dbReference>
<evidence type="ECO:0000256" key="3">
    <source>
        <dbReference type="ARBA" id="ARBA00022605"/>
    </source>
</evidence>
<evidence type="ECO:0000313" key="8">
    <source>
        <dbReference type="Proteomes" id="UP000449710"/>
    </source>
</evidence>
<keyword evidence="5" id="KW-0486">Methionine biosynthesis</keyword>
<sequence length="226" mass="25340">MKKVGIIGAMPVETEIIKNDLENCFIETHAGLDYYVGKINDIEVVLVVCGIGKVNAAIYTQILIDKYSVDKIINTGIAGGLSDDINHLSIVLSKQLTYYDVRRTQMISCFPNQEFFEADANLIDLATKISKSNNLDYHIGTIVSGEDFISDTRRKREFHQIYKATCVEMEGAAIAHTAFVNQVPFLVIRCISDLSNEASTEDYTEFEELAAHKSANLVKEMIRQLY</sequence>
<dbReference type="AlphaFoldDB" id="A0AA43XL01"/>
<dbReference type="SUPFAM" id="SSF53167">
    <property type="entry name" value="Purine and uridine phosphorylases"/>
    <property type="match status" value="1"/>
</dbReference>
<keyword evidence="4 7" id="KW-0378">Hydrolase</keyword>
<evidence type="ECO:0000256" key="5">
    <source>
        <dbReference type="ARBA" id="ARBA00023167"/>
    </source>
</evidence>
<dbReference type="GO" id="GO:0019509">
    <property type="term" value="P:L-methionine salvage from methylthioadenosine"/>
    <property type="evidence" value="ECO:0007669"/>
    <property type="project" value="InterPro"/>
</dbReference>
<evidence type="ECO:0000256" key="4">
    <source>
        <dbReference type="ARBA" id="ARBA00022801"/>
    </source>
</evidence>
<name>A0AA43XL01_9CLOT</name>
<accession>A0AA43XL01</accession>
<dbReference type="PANTHER" id="PTHR46832">
    <property type="entry name" value="5'-METHYLTHIOADENOSINE/S-ADENOSYLHOMOCYSTEINE NUCLEOSIDASE"/>
    <property type="match status" value="1"/>
</dbReference>
<dbReference type="Pfam" id="PF01048">
    <property type="entry name" value="PNP_UDP_1"/>
    <property type="match status" value="1"/>
</dbReference>
<keyword evidence="3" id="KW-0028">Amino-acid biosynthesis</keyword>